<dbReference type="OrthoDB" id="9794315at2"/>
<feature type="transmembrane region" description="Helical" evidence="8">
    <location>
        <begin position="255"/>
        <end position="274"/>
    </location>
</feature>
<dbReference type="Proteomes" id="UP000190814">
    <property type="component" value="Unassembled WGS sequence"/>
</dbReference>
<keyword evidence="10" id="KW-1185">Reference proteome</keyword>
<dbReference type="PANTHER" id="PTHR36838">
    <property type="entry name" value="AUXIN EFFLUX CARRIER FAMILY PROTEIN"/>
    <property type="match status" value="1"/>
</dbReference>
<dbReference type="Gene3D" id="1.20.1530.20">
    <property type="match status" value="1"/>
</dbReference>
<feature type="transmembrane region" description="Helical" evidence="8">
    <location>
        <begin position="68"/>
        <end position="91"/>
    </location>
</feature>
<organism evidence="9 10">
    <name type="scientific">Eubacterium uniforme</name>
    <dbReference type="NCBI Taxonomy" id="39495"/>
    <lineage>
        <taxon>Bacteria</taxon>
        <taxon>Bacillati</taxon>
        <taxon>Bacillota</taxon>
        <taxon>Clostridia</taxon>
        <taxon>Eubacteriales</taxon>
        <taxon>Eubacteriaceae</taxon>
        <taxon>Eubacterium</taxon>
    </lineage>
</organism>
<sequence length="314" mass="34210">MNALIYSLNATVPIFVIILIGLYLRRKGVINEGFISSANKINFKLALPCMLVIDMMNIDLEADFDPKYILFCAIVTTISFWTIWGLAKIFIKDKKIIGAFVQGSFRSSAAVLGTALIVNIYGNSSMAPFMMIGSVPLYNIYSVIVLTFEADTKQEKTIGKAVKGIFTNPIILSIAAGLLLAYFHVDFPVMLDSTISTIGRMTTPLALLAIGAGFSTSEAIRKLKPALVASMLKLVIIPLVFLPIAIKLGYRNEELIAILIMLGAPTTPSCYIMAKNMDNDADLTTSIVVLTTALSAFTITAMLFVLRYYGFVVA</sequence>
<evidence type="ECO:0000256" key="7">
    <source>
        <dbReference type="ARBA" id="ARBA00023136"/>
    </source>
</evidence>
<feature type="transmembrane region" description="Helical" evidence="8">
    <location>
        <begin position="127"/>
        <end position="149"/>
    </location>
</feature>
<feature type="transmembrane region" description="Helical" evidence="8">
    <location>
        <begin position="103"/>
        <end position="121"/>
    </location>
</feature>
<keyword evidence="6 8" id="KW-1133">Transmembrane helix</keyword>
<evidence type="ECO:0000313" key="9">
    <source>
        <dbReference type="EMBL" id="SKA72261.1"/>
    </source>
</evidence>
<comment type="subcellular location">
    <subcellularLocation>
        <location evidence="1">Cell membrane</location>
        <topology evidence="1">Multi-pass membrane protein</topology>
    </subcellularLocation>
</comment>
<accession>A0A1T4W6B5</accession>
<evidence type="ECO:0000256" key="5">
    <source>
        <dbReference type="ARBA" id="ARBA00022692"/>
    </source>
</evidence>
<evidence type="ECO:0000256" key="3">
    <source>
        <dbReference type="ARBA" id="ARBA00022448"/>
    </source>
</evidence>
<dbReference type="RefSeq" id="WP_078767140.1">
    <property type="nucleotide sequence ID" value="NZ_FUXZ01000018.1"/>
</dbReference>
<dbReference type="PANTHER" id="PTHR36838:SF4">
    <property type="entry name" value="AUXIN EFFLUX CARRIER FAMILY PROTEIN"/>
    <property type="match status" value="1"/>
</dbReference>
<dbReference type="GO" id="GO:0005886">
    <property type="term" value="C:plasma membrane"/>
    <property type="evidence" value="ECO:0007669"/>
    <property type="project" value="UniProtKB-SubCell"/>
</dbReference>
<evidence type="ECO:0000256" key="6">
    <source>
        <dbReference type="ARBA" id="ARBA00022989"/>
    </source>
</evidence>
<dbReference type="AlphaFoldDB" id="A0A1T4W6B5"/>
<dbReference type="InterPro" id="IPR004776">
    <property type="entry name" value="Mem_transp_PIN-like"/>
</dbReference>
<evidence type="ECO:0000256" key="2">
    <source>
        <dbReference type="ARBA" id="ARBA00010145"/>
    </source>
</evidence>
<reference evidence="9 10" key="1">
    <citation type="submission" date="2017-02" db="EMBL/GenBank/DDBJ databases">
        <authorList>
            <person name="Peterson S.W."/>
        </authorList>
    </citation>
    <scope>NUCLEOTIDE SEQUENCE [LARGE SCALE GENOMIC DNA]</scope>
    <source>
        <strain evidence="9 10">ATCC 35992</strain>
    </source>
</reference>
<dbReference type="GO" id="GO:0055085">
    <property type="term" value="P:transmembrane transport"/>
    <property type="evidence" value="ECO:0007669"/>
    <property type="project" value="InterPro"/>
</dbReference>
<evidence type="ECO:0000313" key="10">
    <source>
        <dbReference type="Proteomes" id="UP000190814"/>
    </source>
</evidence>
<keyword evidence="7 8" id="KW-0472">Membrane</keyword>
<proteinExistence type="inferred from homology"/>
<dbReference type="EMBL" id="FUXZ01000018">
    <property type="protein sequence ID" value="SKA72261.1"/>
    <property type="molecule type" value="Genomic_DNA"/>
</dbReference>
<evidence type="ECO:0000256" key="4">
    <source>
        <dbReference type="ARBA" id="ARBA00022475"/>
    </source>
</evidence>
<dbReference type="STRING" id="39495.SAMN02745111_02315"/>
<name>A0A1T4W6B5_9FIRM</name>
<evidence type="ECO:0008006" key="11">
    <source>
        <dbReference type="Google" id="ProtNLM"/>
    </source>
</evidence>
<evidence type="ECO:0000256" key="8">
    <source>
        <dbReference type="SAM" id="Phobius"/>
    </source>
</evidence>
<keyword evidence="3" id="KW-0813">Transport</keyword>
<dbReference type="Pfam" id="PF03547">
    <property type="entry name" value="Mem_trans"/>
    <property type="match status" value="1"/>
</dbReference>
<keyword evidence="4" id="KW-1003">Cell membrane</keyword>
<feature type="transmembrane region" description="Helical" evidence="8">
    <location>
        <begin position="226"/>
        <end position="249"/>
    </location>
</feature>
<evidence type="ECO:0000256" key="1">
    <source>
        <dbReference type="ARBA" id="ARBA00004651"/>
    </source>
</evidence>
<feature type="transmembrane region" description="Helical" evidence="8">
    <location>
        <begin position="195"/>
        <end position="214"/>
    </location>
</feature>
<gene>
    <name evidence="9" type="ORF">SAMN02745111_02315</name>
</gene>
<feature type="transmembrane region" description="Helical" evidence="8">
    <location>
        <begin position="161"/>
        <end position="183"/>
    </location>
</feature>
<keyword evidence="5 8" id="KW-0812">Transmembrane</keyword>
<feature type="transmembrane region" description="Helical" evidence="8">
    <location>
        <begin position="6"/>
        <end position="24"/>
    </location>
</feature>
<feature type="transmembrane region" description="Helical" evidence="8">
    <location>
        <begin position="286"/>
        <end position="309"/>
    </location>
</feature>
<dbReference type="InterPro" id="IPR038770">
    <property type="entry name" value="Na+/solute_symporter_sf"/>
</dbReference>
<protein>
    <recommendedName>
        <fullName evidence="11">AEC family transporter</fullName>
    </recommendedName>
</protein>
<comment type="similarity">
    <text evidence="2">Belongs to the auxin efflux carrier (TC 2.A.69) family.</text>
</comment>